<evidence type="ECO:0000259" key="1">
    <source>
        <dbReference type="Pfam" id="PF05050"/>
    </source>
</evidence>
<evidence type="ECO:0000313" key="2">
    <source>
        <dbReference type="EMBL" id="MBA9079514.1"/>
    </source>
</evidence>
<proteinExistence type="predicted"/>
<dbReference type="Proteomes" id="UP000563094">
    <property type="component" value="Unassembled WGS sequence"/>
</dbReference>
<keyword evidence="2" id="KW-0808">Transferase</keyword>
<dbReference type="InterPro" id="IPR006342">
    <property type="entry name" value="FkbM_mtfrase"/>
</dbReference>
<dbReference type="RefSeq" id="WP_182514378.1">
    <property type="nucleotide sequence ID" value="NZ_JACJIQ010000023.1"/>
</dbReference>
<dbReference type="PANTHER" id="PTHR34203">
    <property type="entry name" value="METHYLTRANSFERASE, FKBM FAMILY PROTEIN"/>
    <property type="match status" value="1"/>
</dbReference>
<sequence length="272" mass="30356">MKLLLHYLKAYRLILFRQHACPRGALLWAYTRLLVQAHWAGKRGSRHSGTQSILLFGKRLYFTSYIFLLYQFEEIFVLDCYRAKTAGEKRFIVDGGSHIGVSVLFFITAYPTASVLAFEPDPQAFHLLQLFVQQNKLHQVQLVNAALAATAGTVSFYAHEELGRLDAGTFTASAQTVALTVPTVQLSTYLTQPVDVLKLDIEGAEVPVIAELVASQKISDIGELVLEFHPAINGEPAPFLSLLEQEGFQATSTTSADLYENTTDYLLHFTRR</sequence>
<dbReference type="InterPro" id="IPR029063">
    <property type="entry name" value="SAM-dependent_MTases_sf"/>
</dbReference>
<dbReference type="SUPFAM" id="SSF53335">
    <property type="entry name" value="S-adenosyl-L-methionine-dependent methyltransferases"/>
    <property type="match status" value="1"/>
</dbReference>
<dbReference type="NCBIfam" id="TIGR01444">
    <property type="entry name" value="fkbM_fam"/>
    <property type="match status" value="1"/>
</dbReference>
<reference evidence="2 3" key="1">
    <citation type="submission" date="2020-08" db="EMBL/GenBank/DDBJ databases">
        <title>Genomic Encyclopedia of Type Strains, Phase IV (KMG-IV): sequencing the most valuable type-strain genomes for metagenomic binning, comparative biology and taxonomic classification.</title>
        <authorList>
            <person name="Goeker M."/>
        </authorList>
    </citation>
    <scope>NUCLEOTIDE SEQUENCE [LARGE SCALE GENOMIC DNA]</scope>
    <source>
        <strain evidence="2 3">DSM 29854</strain>
    </source>
</reference>
<evidence type="ECO:0000313" key="3">
    <source>
        <dbReference type="Proteomes" id="UP000563094"/>
    </source>
</evidence>
<dbReference type="PANTHER" id="PTHR34203:SF13">
    <property type="entry name" value="EXPRESSED PROTEIN"/>
    <property type="match status" value="1"/>
</dbReference>
<dbReference type="Pfam" id="PF05050">
    <property type="entry name" value="Methyltransf_21"/>
    <property type="match status" value="1"/>
</dbReference>
<name>A0A839GIQ2_9BACT</name>
<dbReference type="AlphaFoldDB" id="A0A839GIQ2"/>
<keyword evidence="2" id="KW-0489">Methyltransferase</keyword>
<protein>
    <submittedName>
        <fullName evidence="2">FkbM family methyltransferase</fullName>
    </submittedName>
</protein>
<accession>A0A839GIQ2</accession>
<dbReference type="GO" id="GO:0032259">
    <property type="term" value="P:methylation"/>
    <property type="evidence" value="ECO:0007669"/>
    <property type="project" value="UniProtKB-KW"/>
</dbReference>
<keyword evidence="3" id="KW-1185">Reference proteome</keyword>
<feature type="domain" description="Methyltransferase FkbM" evidence="1">
    <location>
        <begin position="94"/>
        <end position="248"/>
    </location>
</feature>
<gene>
    <name evidence="2" type="ORF">FHS90_004252</name>
</gene>
<comment type="caution">
    <text evidence="2">The sequence shown here is derived from an EMBL/GenBank/DDBJ whole genome shotgun (WGS) entry which is preliminary data.</text>
</comment>
<dbReference type="EMBL" id="JACJIQ010000023">
    <property type="protein sequence ID" value="MBA9079514.1"/>
    <property type="molecule type" value="Genomic_DNA"/>
</dbReference>
<dbReference type="Gene3D" id="3.40.50.150">
    <property type="entry name" value="Vaccinia Virus protein VP39"/>
    <property type="match status" value="1"/>
</dbReference>
<dbReference type="GO" id="GO:0008168">
    <property type="term" value="F:methyltransferase activity"/>
    <property type="evidence" value="ECO:0007669"/>
    <property type="project" value="UniProtKB-KW"/>
</dbReference>
<organism evidence="2 3">
    <name type="scientific">Rufibacter quisquiliarum</name>
    <dbReference type="NCBI Taxonomy" id="1549639"/>
    <lineage>
        <taxon>Bacteria</taxon>
        <taxon>Pseudomonadati</taxon>
        <taxon>Bacteroidota</taxon>
        <taxon>Cytophagia</taxon>
        <taxon>Cytophagales</taxon>
        <taxon>Hymenobacteraceae</taxon>
        <taxon>Rufibacter</taxon>
    </lineage>
</organism>
<dbReference type="InterPro" id="IPR052514">
    <property type="entry name" value="SAM-dependent_MTase"/>
</dbReference>